<dbReference type="OrthoDB" id="6133115at2759"/>
<keyword evidence="5 9" id="KW-1133">Transmembrane helix</keyword>
<dbReference type="PROSITE" id="PS50850">
    <property type="entry name" value="MFS"/>
    <property type="match status" value="1"/>
</dbReference>
<organism evidence="11 12">
    <name type="scientific">Calocera viscosa (strain TUFC12733)</name>
    <dbReference type="NCBI Taxonomy" id="1330018"/>
    <lineage>
        <taxon>Eukaryota</taxon>
        <taxon>Fungi</taxon>
        <taxon>Dikarya</taxon>
        <taxon>Basidiomycota</taxon>
        <taxon>Agaricomycotina</taxon>
        <taxon>Dacrymycetes</taxon>
        <taxon>Dacrymycetales</taxon>
        <taxon>Dacrymycetaceae</taxon>
        <taxon>Calocera</taxon>
    </lineage>
</organism>
<dbReference type="InterPro" id="IPR036259">
    <property type="entry name" value="MFS_trans_sf"/>
</dbReference>
<keyword evidence="3 8" id="KW-0813">Transport</keyword>
<dbReference type="GO" id="GO:0016020">
    <property type="term" value="C:membrane"/>
    <property type="evidence" value="ECO:0007669"/>
    <property type="project" value="UniProtKB-SubCell"/>
</dbReference>
<sequence>MSAYSKEKRSYSSGPQKTFLGQTKAAWYIYWICGVASIANIFQGFDGGIYSIILSDPRFIDYFNVAGARLGVVSSMINLGNVIGNLFVAWWFIWYTGRRMAFALGTIILLVGVALQAGAVAFAMIVVGRIISGIGTAIIGTNLAAYQAEVSPPSIRGRVVSFVQLSYQIGVLISYCVGLGTVNIAGENSWRTATALQCVPGVILILASFTIPESPRWLLERHPGKPERALRQLSRLRLLPENHPEVQTEFVDMVAARQYRVEHQGDLSWWTFLSQYAVWKRLAYGMATMALGQISGVGALMIYGVLIFQSLGFSSGTMSLLLNVVSGVLCLLATLITTGGVDKWGRRITLLAGSSLMVLSYIIISALSDAFPADSNPNRAASIVQVIFIFIIEMAYSGALGPTAWIYASEIFPTHLRDKGVNISQAAQQTTTLWINQAWPVMFDTVGHNAYWILVGINTLGFLMVLFFWPETKGISLEHMDKIFGEVDQVEAYRGEHHLENREAVHAILEKATGHHLEDVSSRSEPAEDI</sequence>
<proteinExistence type="inferred from homology"/>
<dbReference type="GO" id="GO:0005351">
    <property type="term" value="F:carbohydrate:proton symporter activity"/>
    <property type="evidence" value="ECO:0007669"/>
    <property type="project" value="TreeGrafter"/>
</dbReference>
<feature type="transmembrane region" description="Helical" evidence="9">
    <location>
        <begin position="165"/>
        <end position="186"/>
    </location>
</feature>
<dbReference type="EMBL" id="KV417329">
    <property type="protein sequence ID" value="KZO91082.1"/>
    <property type="molecule type" value="Genomic_DNA"/>
</dbReference>
<evidence type="ECO:0000256" key="5">
    <source>
        <dbReference type="ARBA" id="ARBA00022989"/>
    </source>
</evidence>
<feature type="transmembrane region" description="Helical" evidence="9">
    <location>
        <begin position="73"/>
        <end position="94"/>
    </location>
</feature>
<feature type="transmembrane region" description="Helical" evidence="9">
    <location>
        <begin position="101"/>
        <end position="127"/>
    </location>
</feature>
<evidence type="ECO:0000313" key="11">
    <source>
        <dbReference type="EMBL" id="KZO91082.1"/>
    </source>
</evidence>
<evidence type="ECO:0000256" key="1">
    <source>
        <dbReference type="ARBA" id="ARBA00004141"/>
    </source>
</evidence>
<evidence type="ECO:0000256" key="6">
    <source>
        <dbReference type="ARBA" id="ARBA00023136"/>
    </source>
</evidence>
<keyword evidence="4 9" id="KW-0812">Transmembrane</keyword>
<dbReference type="Proteomes" id="UP000076738">
    <property type="component" value="Unassembled WGS sequence"/>
</dbReference>
<dbReference type="FunFam" id="1.20.1250.20:FF:000134">
    <property type="entry name" value="MFS sugar transporter protein"/>
    <property type="match status" value="1"/>
</dbReference>
<dbReference type="InterPro" id="IPR050360">
    <property type="entry name" value="MFS_Sugar_Transporters"/>
</dbReference>
<feature type="transmembrane region" description="Helical" evidence="9">
    <location>
        <begin position="347"/>
        <end position="371"/>
    </location>
</feature>
<evidence type="ECO:0000256" key="2">
    <source>
        <dbReference type="ARBA" id="ARBA00010992"/>
    </source>
</evidence>
<dbReference type="Pfam" id="PF00083">
    <property type="entry name" value="Sugar_tr"/>
    <property type="match status" value="1"/>
</dbReference>
<keyword evidence="6 9" id="KW-0472">Membrane</keyword>
<feature type="transmembrane region" description="Helical" evidence="9">
    <location>
        <begin position="282"/>
        <end position="308"/>
    </location>
</feature>
<evidence type="ECO:0000256" key="9">
    <source>
        <dbReference type="SAM" id="Phobius"/>
    </source>
</evidence>
<feature type="transmembrane region" description="Helical" evidence="9">
    <location>
        <begin position="27"/>
        <end position="53"/>
    </location>
</feature>
<dbReference type="PANTHER" id="PTHR48022:SF2">
    <property type="entry name" value="PLASTIDIC GLUCOSE TRANSPORTER 4"/>
    <property type="match status" value="1"/>
</dbReference>
<dbReference type="NCBIfam" id="TIGR00879">
    <property type="entry name" value="SP"/>
    <property type="match status" value="1"/>
</dbReference>
<evidence type="ECO:0000256" key="7">
    <source>
        <dbReference type="ARBA" id="ARBA00049119"/>
    </source>
</evidence>
<comment type="subcellular location">
    <subcellularLocation>
        <location evidence="1">Membrane</location>
        <topology evidence="1">Multi-pass membrane protein</topology>
    </subcellularLocation>
</comment>
<dbReference type="PRINTS" id="PR00171">
    <property type="entry name" value="SUGRTRNSPORT"/>
</dbReference>
<feature type="transmembrane region" description="Helical" evidence="9">
    <location>
        <begin position="320"/>
        <end position="341"/>
    </location>
</feature>
<comment type="catalytic activity">
    <reaction evidence="7">
        <text>myo-inositol(out) + H(+)(out) = myo-inositol(in) + H(+)(in)</text>
        <dbReference type="Rhea" id="RHEA:60364"/>
        <dbReference type="ChEBI" id="CHEBI:15378"/>
        <dbReference type="ChEBI" id="CHEBI:17268"/>
    </reaction>
</comment>
<evidence type="ECO:0000259" key="10">
    <source>
        <dbReference type="PROSITE" id="PS50850"/>
    </source>
</evidence>
<evidence type="ECO:0000256" key="3">
    <source>
        <dbReference type="ARBA" id="ARBA00022448"/>
    </source>
</evidence>
<reference evidence="11 12" key="1">
    <citation type="journal article" date="2016" name="Mol. Biol. Evol.">
        <title>Comparative Genomics of Early-Diverging Mushroom-Forming Fungi Provides Insights into the Origins of Lignocellulose Decay Capabilities.</title>
        <authorList>
            <person name="Nagy L.G."/>
            <person name="Riley R."/>
            <person name="Tritt A."/>
            <person name="Adam C."/>
            <person name="Daum C."/>
            <person name="Floudas D."/>
            <person name="Sun H."/>
            <person name="Yadav J.S."/>
            <person name="Pangilinan J."/>
            <person name="Larsson K.H."/>
            <person name="Matsuura K."/>
            <person name="Barry K."/>
            <person name="Labutti K."/>
            <person name="Kuo R."/>
            <person name="Ohm R.A."/>
            <person name="Bhattacharya S.S."/>
            <person name="Shirouzu T."/>
            <person name="Yoshinaga Y."/>
            <person name="Martin F.M."/>
            <person name="Grigoriev I.V."/>
            <person name="Hibbett D.S."/>
        </authorList>
    </citation>
    <scope>NUCLEOTIDE SEQUENCE [LARGE SCALE GENOMIC DNA]</scope>
    <source>
        <strain evidence="11 12">TUFC12733</strain>
    </source>
</reference>
<gene>
    <name evidence="11" type="ORF">CALVIDRAFT_602500</name>
</gene>
<evidence type="ECO:0000256" key="4">
    <source>
        <dbReference type="ARBA" id="ARBA00022692"/>
    </source>
</evidence>
<accession>A0A167GZV2</accession>
<dbReference type="InterPro" id="IPR005828">
    <property type="entry name" value="MFS_sugar_transport-like"/>
</dbReference>
<dbReference type="Gene3D" id="1.20.1250.20">
    <property type="entry name" value="MFS general substrate transporter like domains"/>
    <property type="match status" value="1"/>
</dbReference>
<name>A0A167GZV2_CALVF</name>
<keyword evidence="12" id="KW-1185">Reference proteome</keyword>
<evidence type="ECO:0000256" key="8">
    <source>
        <dbReference type="RuleBase" id="RU003346"/>
    </source>
</evidence>
<feature type="transmembrane region" description="Helical" evidence="9">
    <location>
        <begin position="450"/>
        <end position="469"/>
    </location>
</feature>
<protein>
    <submittedName>
        <fullName evidence="11">General substrate transporter</fullName>
    </submittedName>
</protein>
<feature type="domain" description="Major facilitator superfamily (MFS) profile" evidence="10">
    <location>
        <begin position="32"/>
        <end position="473"/>
    </location>
</feature>
<dbReference type="SUPFAM" id="SSF103473">
    <property type="entry name" value="MFS general substrate transporter"/>
    <property type="match status" value="1"/>
</dbReference>
<dbReference type="PANTHER" id="PTHR48022">
    <property type="entry name" value="PLASTIDIC GLUCOSE TRANSPORTER 4"/>
    <property type="match status" value="1"/>
</dbReference>
<dbReference type="AlphaFoldDB" id="A0A167GZV2"/>
<dbReference type="InterPro" id="IPR003663">
    <property type="entry name" value="Sugar/inositol_transpt"/>
</dbReference>
<evidence type="ECO:0000313" key="12">
    <source>
        <dbReference type="Proteomes" id="UP000076738"/>
    </source>
</evidence>
<comment type="similarity">
    <text evidence="2 8">Belongs to the major facilitator superfamily. Sugar transporter (TC 2.A.1.1) family.</text>
</comment>
<dbReference type="InterPro" id="IPR020846">
    <property type="entry name" value="MFS_dom"/>
</dbReference>
<feature type="transmembrane region" description="Helical" evidence="9">
    <location>
        <begin position="383"/>
        <end position="408"/>
    </location>
</feature>